<evidence type="ECO:0000256" key="1">
    <source>
        <dbReference type="ARBA" id="ARBA00004651"/>
    </source>
</evidence>
<evidence type="ECO:0000256" key="2">
    <source>
        <dbReference type="ARBA" id="ARBA00022475"/>
    </source>
</evidence>
<feature type="transmembrane region" description="Helical" evidence="7">
    <location>
        <begin position="380"/>
        <end position="401"/>
    </location>
</feature>
<keyword evidence="9" id="KW-1185">Reference proteome</keyword>
<dbReference type="RefSeq" id="WP_260190396.1">
    <property type="nucleotide sequence ID" value="NZ_JAFFZE010000006.1"/>
</dbReference>
<dbReference type="Proteomes" id="UP001156441">
    <property type="component" value="Unassembled WGS sequence"/>
</dbReference>
<feature type="compositionally biased region" description="Low complexity" evidence="6">
    <location>
        <begin position="616"/>
        <end position="633"/>
    </location>
</feature>
<keyword evidence="3 7" id="KW-0812">Transmembrane</keyword>
<sequence length="646" mass="68507">MDGVIRSGSGEEESEGRRGRSRSGRKRRRWTDQPQPSIQNPPPPPPPSPKPPTARYQAPPPPPRDEPREEPLTNAIPLPPREEPLTNAIPTASPYPPDQHRTRPVHHEPPQPAPQWAPPQPTQRRNWRDVPPPRRHLPPHPQPTRREEFPETYGPDGYARQPGQEHEPPPEHPAAAPQYPKKLTVTRVAALRGRELTGKAVSAFRRAANADGADKSGLTSLTYATMLNYASDAAMAVALANTLFFSAASADSSRGKVALYLLITVAPFALVAPVIGPALDRIQRGRRLAMCATSAGQALMCVVMALNFDSWLLYPAALGKMVMSKSFTVLKAAVTPRVVPPDITLAKTNARLTVFGLAGGAAFGAVATLVLQLFGSPGALWFTAAICVFGAFQAMRIPAWVEVTEGEVPASLSANPQQPKRQPMGRHVVVALSGNATIRILTGFLMMFAAFAVRAQTEGDPFMQLLLLGVIAGAAGAGSFIGNGIGARMHLGHPEQVVLGCIAGCLASTVVALLMEGIGTAAIVGLVGATASALAKNSLDAVIQDDLPEESRASAFGRSETVLQLAWVFGGAVGVLLPPTFWIGFLVVSVLLALGLAQTMLTRKGASLLPWFGGNRTVRPPRTPTAPGTPAAAFQEGPPSGSEERT</sequence>
<evidence type="ECO:0000313" key="9">
    <source>
        <dbReference type="Proteomes" id="UP001156441"/>
    </source>
</evidence>
<evidence type="ECO:0000256" key="3">
    <source>
        <dbReference type="ARBA" id="ARBA00022692"/>
    </source>
</evidence>
<comment type="subcellular location">
    <subcellularLocation>
        <location evidence="1">Cell membrane</location>
        <topology evidence="1">Multi-pass membrane protein</topology>
    </subcellularLocation>
</comment>
<dbReference type="InterPro" id="IPR011701">
    <property type="entry name" value="MFS"/>
</dbReference>
<accession>A0ABT2J4W0</accession>
<evidence type="ECO:0000313" key="8">
    <source>
        <dbReference type="EMBL" id="MCT2582716.1"/>
    </source>
</evidence>
<evidence type="ECO:0000256" key="6">
    <source>
        <dbReference type="SAM" id="MobiDB-lite"/>
    </source>
</evidence>
<feature type="compositionally biased region" description="Pro residues" evidence="6">
    <location>
        <begin position="39"/>
        <end position="62"/>
    </location>
</feature>
<protein>
    <submittedName>
        <fullName evidence="8">MFS transporter</fullName>
    </submittedName>
</protein>
<feature type="transmembrane region" description="Helical" evidence="7">
    <location>
        <begin position="465"/>
        <end position="485"/>
    </location>
</feature>
<evidence type="ECO:0000256" key="4">
    <source>
        <dbReference type="ARBA" id="ARBA00022989"/>
    </source>
</evidence>
<dbReference type="SUPFAM" id="SSF103473">
    <property type="entry name" value="MFS general substrate transporter"/>
    <property type="match status" value="1"/>
</dbReference>
<dbReference type="EMBL" id="JAFFZE010000006">
    <property type="protein sequence ID" value="MCT2582716.1"/>
    <property type="molecule type" value="Genomic_DNA"/>
</dbReference>
<dbReference type="PANTHER" id="PTHR23513">
    <property type="entry name" value="INTEGRAL MEMBRANE EFFLUX PROTEIN-RELATED"/>
    <property type="match status" value="1"/>
</dbReference>
<dbReference type="Gene3D" id="1.20.1250.20">
    <property type="entry name" value="MFS general substrate transporter like domains"/>
    <property type="match status" value="1"/>
</dbReference>
<feature type="transmembrane region" description="Helical" evidence="7">
    <location>
        <begin position="428"/>
        <end position="453"/>
    </location>
</feature>
<feature type="compositionally biased region" description="Pro residues" evidence="6">
    <location>
        <begin position="110"/>
        <end position="121"/>
    </location>
</feature>
<feature type="compositionally biased region" description="Basic residues" evidence="6">
    <location>
        <begin position="19"/>
        <end position="29"/>
    </location>
</feature>
<feature type="compositionally biased region" description="Basic and acidic residues" evidence="6">
    <location>
        <begin position="98"/>
        <end position="109"/>
    </location>
</feature>
<feature type="region of interest" description="Disordered" evidence="6">
    <location>
        <begin position="1"/>
        <end position="181"/>
    </location>
</feature>
<evidence type="ECO:0000256" key="5">
    <source>
        <dbReference type="ARBA" id="ARBA00023136"/>
    </source>
</evidence>
<dbReference type="Pfam" id="PF07690">
    <property type="entry name" value="MFS_1"/>
    <property type="match status" value="1"/>
</dbReference>
<comment type="caution">
    <text evidence="8">The sequence shown here is derived from an EMBL/GenBank/DDBJ whole genome shotgun (WGS) entry which is preliminary data.</text>
</comment>
<feature type="transmembrane region" description="Helical" evidence="7">
    <location>
        <begin position="288"/>
        <end position="306"/>
    </location>
</feature>
<feature type="transmembrane region" description="Helical" evidence="7">
    <location>
        <begin position="257"/>
        <end position="276"/>
    </location>
</feature>
<feature type="region of interest" description="Disordered" evidence="6">
    <location>
        <begin position="616"/>
        <end position="646"/>
    </location>
</feature>
<keyword evidence="5 7" id="KW-0472">Membrane</keyword>
<keyword evidence="2" id="KW-1003">Cell membrane</keyword>
<feature type="transmembrane region" description="Helical" evidence="7">
    <location>
        <begin position="497"/>
        <end position="515"/>
    </location>
</feature>
<dbReference type="PANTHER" id="PTHR23513:SF18">
    <property type="entry name" value="INTEGRAL MEMBRANE PROTEIN"/>
    <property type="match status" value="1"/>
</dbReference>
<proteinExistence type="predicted"/>
<gene>
    <name evidence="8" type="ORF">JT362_06215</name>
</gene>
<reference evidence="8 9" key="1">
    <citation type="submission" date="2021-02" db="EMBL/GenBank/DDBJ databases">
        <title>Actinophytocola xerophila sp. nov., isolated from soil of cotton cropping field.</title>
        <authorList>
            <person name="Huang R."/>
            <person name="Chen X."/>
            <person name="Ge X."/>
            <person name="Liu W."/>
        </authorList>
    </citation>
    <scope>NUCLEOTIDE SEQUENCE [LARGE SCALE GENOMIC DNA]</scope>
    <source>
        <strain evidence="8 9">S1-96</strain>
    </source>
</reference>
<dbReference type="InterPro" id="IPR036259">
    <property type="entry name" value="MFS_trans_sf"/>
</dbReference>
<feature type="transmembrane region" description="Helical" evidence="7">
    <location>
        <begin position="354"/>
        <end position="374"/>
    </location>
</feature>
<evidence type="ECO:0000256" key="7">
    <source>
        <dbReference type="SAM" id="Phobius"/>
    </source>
</evidence>
<feature type="transmembrane region" description="Helical" evidence="7">
    <location>
        <begin position="566"/>
        <end position="594"/>
    </location>
</feature>
<organism evidence="8 9">
    <name type="scientific">Actinophytocola gossypii</name>
    <dbReference type="NCBI Taxonomy" id="2812003"/>
    <lineage>
        <taxon>Bacteria</taxon>
        <taxon>Bacillati</taxon>
        <taxon>Actinomycetota</taxon>
        <taxon>Actinomycetes</taxon>
        <taxon>Pseudonocardiales</taxon>
        <taxon>Pseudonocardiaceae</taxon>
    </lineage>
</organism>
<name>A0ABT2J4W0_9PSEU</name>
<keyword evidence="4 7" id="KW-1133">Transmembrane helix</keyword>